<keyword evidence="2" id="KW-0812">Transmembrane</keyword>
<accession>A0A067P2B0</accession>
<feature type="compositionally biased region" description="Polar residues" evidence="1">
    <location>
        <begin position="173"/>
        <end position="193"/>
    </location>
</feature>
<dbReference type="InParanoid" id="A0A067P2B0"/>
<evidence type="ECO:0000256" key="2">
    <source>
        <dbReference type="SAM" id="Phobius"/>
    </source>
</evidence>
<reference evidence="4" key="1">
    <citation type="journal article" date="2014" name="Proc. Natl. Acad. Sci. U.S.A.">
        <title>Extensive sampling of basidiomycete genomes demonstrates inadequacy of the white-rot/brown-rot paradigm for wood decay fungi.</title>
        <authorList>
            <person name="Riley R."/>
            <person name="Salamov A.A."/>
            <person name="Brown D.W."/>
            <person name="Nagy L.G."/>
            <person name="Floudas D."/>
            <person name="Held B.W."/>
            <person name="Levasseur A."/>
            <person name="Lombard V."/>
            <person name="Morin E."/>
            <person name="Otillar R."/>
            <person name="Lindquist E.A."/>
            <person name="Sun H."/>
            <person name="LaButti K.M."/>
            <person name="Schmutz J."/>
            <person name="Jabbour D."/>
            <person name="Luo H."/>
            <person name="Baker S.E."/>
            <person name="Pisabarro A.G."/>
            <person name="Walton J.D."/>
            <person name="Blanchette R.A."/>
            <person name="Henrissat B."/>
            <person name="Martin F."/>
            <person name="Cullen D."/>
            <person name="Hibbett D.S."/>
            <person name="Grigoriev I.V."/>
        </authorList>
    </citation>
    <scope>NUCLEOTIDE SEQUENCE [LARGE SCALE GENOMIC DNA]</scope>
    <source>
        <strain evidence="4">MUCL 33604</strain>
    </source>
</reference>
<evidence type="ECO:0000313" key="3">
    <source>
        <dbReference type="EMBL" id="KDQ49058.1"/>
    </source>
</evidence>
<sequence>MSPENISIEAYLPPREMGTHSADFKAPIGMIVAIFGADIAIPHLTRLEKRCGHSGVPPAYLGDRVKDLKAQPTKGEEGVYNIPLPVSAGSAHYQFGGREFRSWKRFVNEDEYGDFRWMADASVRKMATELEMLNVHAAPVGVQRNEFQQNSKREGRPPFAIVGPRSHGEKGRGSNQSNVPNGLSSTIPSTTRTIFPTSSVPLDTGTPVAEHTNACGSEVSEDVDPAAAPASLPDGSSAAATDSHGSLVSSLPSSSVPLITLGPATDALLDKFGLDDTVIAKLRIITSTVRSSHWASTLSSSFNLPRYKAVALAKALNDDLAHTAYLQPQTRTINRPLWLIFILLLAQFALLFLPPLDEVASTYLQ</sequence>
<protein>
    <submittedName>
        <fullName evidence="3">Uncharacterized protein</fullName>
    </submittedName>
</protein>
<dbReference type="EMBL" id="KL197826">
    <property type="protein sequence ID" value="KDQ49058.1"/>
    <property type="molecule type" value="Genomic_DNA"/>
</dbReference>
<dbReference type="Proteomes" id="UP000027265">
    <property type="component" value="Unassembled WGS sequence"/>
</dbReference>
<feature type="region of interest" description="Disordered" evidence="1">
    <location>
        <begin position="144"/>
        <end position="193"/>
    </location>
</feature>
<feature type="region of interest" description="Disordered" evidence="1">
    <location>
        <begin position="216"/>
        <end position="246"/>
    </location>
</feature>
<dbReference type="OrthoDB" id="2687078at2759"/>
<feature type="transmembrane region" description="Helical" evidence="2">
    <location>
        <begin position="337"/>
        <end position="356"/>
    </location>
</feature>
<dbReference type="HOGENOM" id="CLU_758778_0_0_1"/>
<name>A0A067P2B0_9AGAM</name>
<dbReference type="AlphaFoldDB" id="A0A067P2B0"/>
<proteinExistence type="predicted"/>
<keyword evidence="2" id="KW-1133">Transmembrane helix</keyword>
<evidence type="ECO:0000256" key="1">
    <source>
        <dbReference type="SAM" id="MobiDB-lite"/>
    </source>
</evidence>
<organism evidence="3 4">
    <name type="scientific">Jaapia argillacea MUCL 33604</name>
    <dbReference type="NCBI Taxonomy" id="933084"/>
    <lineage>
        <taxon>Eukaryota</taxon>
        <taxon>Fungi</taxon>
        <taxon>Dikarya</taxon>
        <taxon>Basidiomycota</taxon>
        <taxon>Agaricomycotina</taxon>
        <taxon>Agaricomycetes</taxon>
        <taxon>Agaricomycetidae</taxon>
        <taxon>Jaapiales</taxon>
        <taxon>Jaapiaceae</taxon>
        <taxon>Jaapia</taxon>
    </lineage>
</organism>
<keyword evidence="4" id="KW-1185">Reference proteome</keyword>
<gene>
    <name evidence="3" type="ORF">JAAARDRAFT_278107</name>
</gene>
<evidence type="ECO:0000313" key="4">
    <source>
        <dbReference type="Proteomes" id="UP000027265"/>
    </source>
</evidence>
<keyword evidence="2" id="KW-0472">Membrane</keyword>